<keyword evidence="2" id="KW-1185">Reference proteome</keyword>
<accession>A0ABD1Y7E5</accession>
<protein>
    <submittedName>
        <fullName evidence="1">Uncharacterized protein</fullName>
    </submittedName>
</protein>
<gene>
    <name evidence="1" type="ORF">R1flu_001494</name>
</gene>
<reference evidence="1 2" key="1">
    <citation type="submission" date="2024-09" db="EMBL/GenBank/DDBJ databases">
        <title>Chromosome-scale assembly of Riccia fluitans.</title>
        <authorList>
            <person name="Paukszto L."/>
            <person name="Sawicki J."/>
            <person name="Karawczyk K."/>
            <person name="Piernik-Szablinska J."/>
            <person name="Szczecinska M."/>
            <person name="Mazdziarz M."/>
        </authorList>
    </citation>
    <scope>NUCLEOTIDE SEQUENCE [LARGE SCALE GENOMIC DNA]</scope>
    <source>
        <strain evidence="1">Rf_01</strain>
        <tissue evidence="1">Aerial parts of the thallus</tissue>
    </source>
</reference>
<evidence type="ECO:0000313" key="2">
    <source>
        <dbReference type="Proteomes" id="UP001605036"/>
    </source>
</evidence>
<name>A0ABD1Y7E5_9MARC</name>
<organism evidence="1 2">
    <name type="scientific">Riccia fluitans</name>
    <dbReference type="NCBI Taxonomy" id="41844"/>
    <lineage>
        <taxon>Eukaryota</taxon>
        <taxon>Viridiplantae</taxon>
        <taxon>Streptophyta</taxon>
        <taxon>Embryophyta</taxon>
        <taxon>Marchantiophyta</taxon>
        <taxon>Marchantiopsida</taxon>
        <taxon>Marchantiidae</taxon>
        <taxon>Marchantiales</taxon>
        <taxon>Ricciaceae</taxon>
        <taxon>Riccia</taxon>
    </lineage>
</organism>
<evidence type="ECO:0000313" key="1">
    <source>
        <dbReference type="EMBL" id="KAL2621289.1"/>
    </source>
</evidence>
<comment type="caution">
    <text evidence="1">The sequence shown here is derived from an EMBL/GenBank/DDBJ whole genome shotgun (WGS) entry which is preliminary data.</text>
</comment>
<dbReference type="AlphaFoldDB" id="A0ABD1Y7E5"/>
<dbReference type="EMBL" id="JBHFFA010000006">
    <property type="protein sequence ID" value="KAL2621289.1"/>
    <property type="molecule type" value="Genomic_DNA"/>
</dbReference>
<dbReference type="Proteomes" id="UP001605036">
    <property type="component" value="Unassembled WGS sequence"/>
</dbReference>
<sequence length="118" mass="12683">MKEEIAPGGGEGRGRGEAYPVDLPYHAAECRCGQCVQTVVGLMIGISGECLSIPPSPQWDFYGFTGEIGVRLPDPLHGAKVRGSELQGTRVLGRTGWHSPSADAAAAFPKHVYRRRVH</sequence>
<proteinExistence type="predicted"/>